<evidence type="ECO:0000313" key="2">
    <source>
        <dbReference type="EMBL" id="CAL4233245.1"/>
    </source>
</evidence>
<proteinExistence type="predicted"/>
<sequence>ETCLSYKLHPLDLSPNYSYYTKKQGMEAVTSASHELHPSELSSGNMHNSDHQRMDIPEKNDPWSPAHTDSPISPNNRSETSNLPRGSMFSSMHYSAPSHLNIKTEDTVDSRADDDFLGCKNENRQVVKDLEEYVIERQESSSSYIDYCNLHEGIKDESKVSANQIKQEKLDNYAGVEETLECNKITYFSEIKGEKQIKQEMLNQDKETEEKCSYRTIEKEEERRRIQSVCLKLQKYSKDLGIYGPSLEHVVSQILAYGINMCDVIQMADFHPLMELLVINFKQLIENSVDYKKKEKYREGLSEIYLLIEVSKQFNNK</sequence>
<dbReference type="EMBL" id="CAXKWB010111349">
    <property type="protein sequence ID" value="CAL4233245.1"/>
    <property type="molecule type" value="Genomic_DNA"/>
</dbReference>
<accession>A0AAV2SUI5</accession>
<gene>
    <name evidence="2" type="ORF">MNOR_LOCUS39910</name>
</gene>
<dbReference type="Proteomes" id="UP001497623">
    <property type="component" value="Unassembled WGS sequence"/>
</dbReference>
<feature type="non-terminal residue" evidence="2">
    <location>
        <position position="1"/>
    </location>
</feature>
<reference evidence="2 3" key="1">
    <citation type="submission" date="2024-05" db="EMBL/GenBank/DDBJ databases">
        <authorList>
            <person name="Wallberg A."/>
        </authorList>
    </citation>
    <scope>NUCLEOTIDE SEQUENCE [LARGE SCALE GENOMIC DNA]</scope>
</reference>
<protein>
    <submittedName>
        <fullName evidence="2">Uncharacterized protein</fullName>
    </submittedName>
</protein>
<organism evidence="2 3">
    <name type="scientific">Meganyctiphanes norvegica</name>
    <name type="common">Northern krill</name>
    <name type="synonym">Thysanopoda norvegica</name>
    <dbReference type="NCBI Taxonomy" id="48144"/>
    <lineage>
        <taxon>Eukaryota</taxon>
        <taxon>Metazoa</taxon>
        <taxon>Ecdysozoa</taxon>
        <taxon>Arthropoda</taxon>
        <taxon>Crustacea</taxon>
        <taxon>Multicrustacea</taxon>
        <taxon>Malacostraca</taxon>
        <taxon>Eumalacostraca</taxon>
        <taxon>Eucarida</taxon>
        <taxon>Euphausiacea</taxon>
        <taxon>Euphausiidae</taxon>
        <taxon>Meganyctiphanes</taxon>
    </lineage>
</organism>
<keyword evidence="3" id="KW-1185">Reference proteome</keyword>
<evidence type="ECO:0000313" key="3">
    <source>
        <dbReference type="Proteomes" id="UP001497623"/>
    </source>
</evidence>
<evidence type="ECO:0000256" key="1">
    <source>
        <dbReference type="SAM" id="MobiDB-lite"/>
    </source>
</evidence>
<feature type="compositionally biased region" description="Basic and acidic residues" evidence="1">
    <location>
        <begin position="48"/>
        <end position="61"/>
    </location>
</feature>
<feature type="compositionally biased region" description="Polar residues" evidence="1">
    <location>
        <begin position="70"/>
        <end position="90"/>
    </location>
</feature>
<name>A0AAV2SUI5_MEGNR</name>
<dbReference type="AlphaFoldDB" id="A0AAV2SUI5"/>
<feature type="region of interest" description="Disordered" evidence="1">
    <location>
        <begin position="30"/>
        <end position="90"/>
    </location>
</feature>
<comment type="caution">
    <text evidence="2">The sequence shown here is derived from an EMBL/GenBank/DDBJ whole genome shotgun (WGS) entry which is preliminary data.</text>
</comment>